<dbReference type="EMBL" id="LR134492">
    <property type="protein sequence ID" value="VEI76533.1"/>
    <property type="molecule type" value="Genomic_DNA"/>
</dbReference>
<dbReference type="AlphaFoldDB" id="A0A3S5F3F2"/>
<evidence type="ECO:0000313" key="2">
    <source>
        <dbReference type="Proteomes" id="UP000270487"/>
    </source>
</evidence>
<evidence type="ECO:0008006" key="3">
    <source>
        <dbReference type="Google" id="ProtNLM"/>
    </source>
</evidence>
<protein>
    <recommendedName>
        <fullName evidence="3">DUF1120 domain-containing protein</fullName>
    </recommendedName>
</protein>
<dbReference type="Proteomes" id="UP000270487">
    <property type="component" value="Chromosome"/>
</dbReference>
<sequence length="201" mass="21241">MVGATSLLSVGCLAAMPSGEVKVIGEIASPRCEIIAPNSGVYDFGRISRSSGTQGWINLPAITQSWRVKCSSAAYMDIIPQDNRFRPGADMGAAYFSLGGNGTRTLGRYLLGVSNARIDQMAVIPQTSGQPTSRSGITTLVPGVRTRWLVPENNVTRAGSSAGRLFSVDITVSPRLTLHDNEAVEAMSLDGSATLDFTFGI</sequence>
<name>A0A3S5F3F2_SERFO</name>
<organism evidence="1 2">
    <name type="scientific">Serratia fonticola</name>
    <dbReference type="NCBI Taxonomy" id="47917"/>
    <lineage>
        <taxon>Bacteria</taxon>
        <taxon>Pseudomonadati</taxon>
        <taxon>Pseudomonadota</taxon>
        <taxon>Gammaproteobacteria</taxon>
        <taxon>Enterobacterales</taxon>
        <taxon>Yersiniaceae</taxon>
        <taxon>Serratia</taxon>
    </lineage>
</organism>
<evidence type="ECO:0000313" key="1">
    <source>
        <dbReference type="EMBL" id="VEI76533.1"/>
    </source>
</evidence>
<accession>A0A3S5F3F2</accession>
<proteinExistence type="predicted"/>
<gene>
    <name evidence="1" type="ORF">NCTC13193_05367</name>
</gene>
<reference evidence="1 2" key="1">
    <citation type="submission" date="2018-12" db="EMBL/GenBank/DDBJ databases">
        <authorList>
            <consortium name="Pathogen Informatics"/>
        </authorList>
    </citation>
    <scope>NUCLEOTIDE SEQUENCE [LARGE SCALE GENOMIC DNA]</scope>
    <source>
        <strain evidence="1 2">NCTC13193</strain>
    </source>
</reference>